<keyword evidence="1" id="KW-0812">Transmembrane</keyword>
<keyword evidence="1" id="KW-0472">Membrane</keyword>
<protein>
    <submittedName>
        <fullName evidence="2">Uncharacterized protein</fullName>
    </submittedName>
</protein>
<reference evidence="2 3" key="1">
    <citation type="submission" date="2020-07" db="EMBL/GenBank/DDBJ databases">
        <title>Genomic Encyclopedia of Type Strains, Phase IV (KMG-V): Genome sequencing to study the core and pangenomes of soil and plant-associated prokaryotes.</title>
        <authorList>
            <person name="Whitman W."/>
        </authorList>
    </citation>
    <scope>NUCLEOTIDE SEQUENCE [LARGE SCALE GENOMIC DNA]</scope>
    <source>
        <strain evidence="2 3">M8UP22</strain>
    </source>
</reference>
<dbReference type="Proteomes" id="UP000564385">
    <property type="component" value="Unassembled WGS sequence"/>
</dbReference>
<organism evidence="2 3">
    <name type="scientific">Tunturiibacter lichenicola</name>
    <dbReference type="NCBI Taxonomy" id="2051959"/>
    <lineage>
        <taxon>Bacteria</taxon>
        <taxon>Pseudomonadati</taxon>
        <taxon>Acidobacteriota</taxon>
        <taxon>Terriglobia</taxon>
        <taxon>Terriglobales</taxon>
        <taxon>Acidobacteriaceae</taxon>
        <taxon>Tunturiibacter</taxon>
    </lineage>
</organism>
<proteinExistence type="predicted"/>
<evidence type="ECO:0000313" key="2">
    <source>
        <dbReference type="EMBL" id="NYF89854.1"/>
    </source>
</evidence>
<gene>
    <name evidence="2" type="ORF">HDF08_001921</name>
</gene>
<accession>A0A852VHD6</accession>
<sequence>MARVTMPVAINLNLTPSTRIKTEDVPQKDLHKGSSAAAGIVFGLLCSTIAWMFLAYGIYRLHAMSIAVR</sequence>
<keyword evidence="1" id="KW-1133">Transmembrane helix</keyword>
<evidence type="ECO:0000256" key="1">
    <source>
        <dbReference type="SAM" id="Phobius"/>
    </source>
</evidence>
<evidence type="ECO:0000313" key="3">
    <source>
        <dbReference type="Proteomes" id="UP000564385"/>
    </source>
</evidence>
<dbReference type="EMBL" id="JACCCU010000001">
    <property type="protein sequence ID" value="NYF89854.1"/>
    <property type="molecule type" value="Genomic_DNA"/>
</dbReference>
<feature type="transmembrane region" description="Helical" evidence="1">
    <location>
        <begin position="36"/>
        <end position="59"/>
    </location>
</feature>
<name>A0A852VHD6_9BACT</name>
<comment type="caution">
    <text evidence="2">The sequence shown here is derived from an EMBL/GenBank/DDBJ whole genome shotgun (WGS) entry which is preliminary data.</text>
</comment>
<dbReference type="AlphaFoldDB" id="A0A852VHD6"/>